<dbReference type="OMA" id="QIWARIV"/>
<dbReference type="EnsemblPlants" id="QL04p045087:mrna">
    <property type="protein sequence ID" value="QL04p045087:mrna"/>
    <property type="gene ID" value="QL04p045087"/>
</dbReference>
<organism evidence="2 3">
    <name type="scientific">Quercus lobata</name>
    <name type="common">Valley oak</name>
    <dbReference type="NCBI Taxonomy" id="97700"/>
    <lineage>
        <taxon>Eukaryota</taxon>
        <taxon>Viridiplantae</taxon>
        <taxon>Streptophyta</taxon>
        <taxon>Embryophyta</taxon>
        <taxon>Tracheophyta</taxon>
        <taxon>Spermatophyta</taxon>
        <taxon>Magnoliopsida</taxon>
        <taxon>eudicotyledons</taxon>
        <taxon>Gunneridae</taxon>
        <taxon>Pentapetalae</taxon>
        <taxon>rosids</taxon>
        <taxon>fabids</taxon>
        <taxon>Fagales</taxon>
        <taxon>Fagaceae</taxon>
        <taxon>Quercus</taxon>
    </lineage>
</organism>
<evidence type="ECO:0000313" key="3">
    <source>
        <dbReference type="Proteomes" id="UP000594261"/>
    </source>
</evidence>
<sequence length="244" mass="28038">MEELTKNWNNLTLSECEGLNFRRKEEQAKTEFILAAKFLTKRALNIDAIAKTFTPLWRSKNGFKIKKESDHVVLFSFDDNSEMEKVIAAEPLSFDKRLMVLQRYSKEMDVGDMEFSKVTFWVQVHNLPIRFQTKRIAEQLCEAIGKVNTGVDEAEAEGDNFMRVRVNIDISQPLSRGRVVSLDSGSLLAESKQFRPWLKAAPFVPNRKYVVKVPGFFARKKAEAAKEKLETMKNKLVVVVRTSK</sequence>
<proteinExistence type="predicted"/>
<reference evidence="2" key="2">
    <citation type="submission" date="2021-01" db="UniProtKB">
        <authorList>
            <consortium name="EnsemblPlants"/>
        </authorList>
    </citation>
    <scope>IDENTIFICATION</scope>
</reference>
<dbReference type="InterPro" id="IPR040256">
    <property type="entry name" value="At4g02000-like"/>
</dbReference>
<dbReference type="Pfam" id="PF14111">
    <property type="entry name" value="DUF4283"/>
    <property type="match status" value="1"/>
</dbReference>
<dbReference type="InParanoid" id="A0A7N2LGL8"/>
<protein>
    <recommendedName>
        <fullName evidence="1">DUF4283 domain-containing protein</fullName>
    </recommendedName>
</protein>
<dbReference type="Proteomes" id="UP000594261">
    <property type="component" value="Chromosome 4"/>
</dbReference>
<reference evidence="2 3" key="1">
    <citation type="journal article" date="2016" name="G3 (Bethesda)">
        <title>First Draft Assembly and Annotation of the Genome of a California Endemic Oak Quercus lobata Nee (Fagaceae).</title>
        <authorList>
            <person name="Sork V.L."/>
            <person name="Fitz-Gibbon S.T."/>
            <person name="Puiu D."/>
            <person name="Crepeau M."/>
            <person name="Gugger P.F."/>
            <person name="Sherman R."/>
            <person name="Stevens K."/>
            <person name="Langley C.H."/>
            <person name="Pellegrini M."/>
            <person name="Salzberg S.L."/>
        </authorList>
    </citation>
    <scope>NUCLEOTIDE SEQUENCE [LARGE SCALE GENOMIC DNA]</scope>
    <source>
        <strain evidence="2 3">cv. SW786</strain>
    </source>
</reference>
<keyword evidence="3" id="KW-1185">Reference proteome</keyword>
<dbReference type="PANTHER" id="PTHR31286">
    <property type="entry name" value="GLYCINE-RICH CELL WALL STRUCTURAL PROTEIN 1.8-LIKE"/>
    <property type="match status" value="1"/>
</dbReference>
<feature type="domain" description="DUF4283" evidence="1">
    <location>
        <begin position="32"/>
        <end position="109"/>
    </location>
</feature>
<name>A0A7N2LGL8_QUELO</name>
<dbReference type="PANTHER" id="PTHR31286:SF167">
    <property type="entry name" value="OS09G0268800 PROTEIN"/>
    <property type="match status" value="1"/>
</dbReference>
<dbReference type="AlphaFoldDB" id="A0A7N2LGL8"/>
<evidence type="ECO:0000313" key="2">
    <source>
        <dbReference type="EnsemblPlants" id="QL04p045087:mrna"/>
    </source>
</evidence>
<dbReference type="InterPro" id="IPR025558">
    <property type="entry name" value="DUF4283"/>
</dbReference>
<evidence type="ECO:0000259" key="1">
    <source>
        <dbReference type="Pfam" id="PF14111"/>
    </source>
</evidence>
<dbReference type="EMBL" id="LRBV02000004">
    <property type="status" value="NOT_ANNOTATED_CDS"/>
    <property type="molecule type" value="Genomic_DNA"/>
</dbReference>
<dbReference type="Gramene" id="QL04p045087:mrna">
    <property type="protein sequence ID" value="QL04p045087:mrna"/>
    <property type="gene ID" value="QL04p045087"/>
</dbReference>
<accession>A0A7N2LGL8</accession>